<comment type="caution">
    <text evidence="3">The sequence shown here is derived from an EMBL/GenBank/DDBJ whole genome shotgun (WGS) entry which is preliminary data.</text>
</comment>
<evidence type="ECO:0000256" key="2">
    <source>
        <dbReference type="SAM" id="SignalP"/>
    </source>
</evidence>
<feature type="signal peptide" evidence="2">
    <location>
        <begin position="1"/>
        <end position="21"/>
    </location>
</feature>
<feature type="chain" id="PRO_5045222628" evidence="2">
    <location>
        <begin position="22"/>
        <end position="102"/>
    </location>
</feature>
<organism evidence="3 4">
    <name type="scientific">Sulfitobacter aestuarii</name>
    <dbReference type="NCBI Taxonomy" id="2161676"/>
    <lineage>
        <taxon>Bacteria</taxon>
        <taxon>Pseudomonadati</taxon>
        <taxon>Pseudomonadota</taxon>
        <taxon>Alphaproteobacteria</taxon>
        <taxon>Rhodobacterales</taxon>
        <taxon>Roseobacteraceae</taxon>
        <taxon>Sulfitobacter</taxon>
    </lineage>
</organism>
<gene>
    <name evidence="3" type="ORF">ACFSUD_08475</name>
</gene>
<proteinExistence type="predicted"/>
<evidence type="ECO:0000256" key="1">
    <source>
        <dbReference type="SAM" id="MobiDB-lite"/>
    </source>
</evidence>
<sequence>MISKTFIGAAALTCFALPALAGNLETDTLADGPVDAAIDCDDAANAEHEVCLALPVGLAGVTNFAFVAPAVLGGAALVGAVAGSGGNNTTGTTSTTGTTGTN</sequence>
<dbReference type="Proteomes" id="UP001597474">
    <property type="component" value="Unassembled WGS sequence"/>
</dbReference>
<keyword evidence="4" id="KW-1185">Reference proteome</keyword>
<dbReference type="EMBL" id="JBHUMP010000005">
    <property type="protein sequence ID" value="MFD2739600.1"/>
    <property type="molecule type" value="Genomic_DNA"/>
</dbReference>
<accession>A0ABW5U1F0</accession>
<evidence type="ECO:0000313" key="4">
    <source>
        <dbReference type="Proteomes" id="UP001597474"/>
    </source>
</evidence>
<name>A0ABW5U1F0_9RHOB</name>
<protein>
    <submittedName>
        <fullName evidence="3">Uncharacterized protein</fullName>
    </submittedName>
</protein>
<keyword evidence="2" id="KW-0732">Signal</keyword>
<evidence type="ECO:0000313" key="3">
    <source>
        <dbReference type="EMBL" id="MFD2739600.1"/>
    </source>
</evidence>
<reference evidence="4" key="1">
    <citation type="journal article" date="2019" name="Int. J. Syst. Evol. Microbiol.">
        <title>The Global Catalogue of Microorganisms (GCM) 10K type strain sequencing project: providing services to taxonomists for standard genome sequencing and annotation.</title>
        <authorList>
            <consortium name="The Broad Institute Genomics Platform"/>
            <consortium name="The Broad Institute Genome Sequencing Center for Infectious Disease"/>
            <person name="Wu L."/>
            <person name="Ma J."/>
        </authorList>
    </citation>
    <scope>NUCLEOTIDE SEQUENCE [LARGE SCALE GENOMIC DNA]</scope>
    <source>
        <strain evidence="4">TISTR 2562</strain>
    </source>
</reference>
<dbReference type="RefSeq" id="WP_386373375.1">
    <property type="nucleotide sequence ID" value="NZ_JBHUMP010000005.1"/>
</dbReference>
<feature type="region of interest" description="Disordered" evidence="1">
    <location>
        <begin position="81"/>
        <end position="102"/>
    </location>
</feature>
<feature type="compositionally biased region" description="Low complexity" evidence="1">
    <location>
        <begin position="89"/>
        <end position="102"/>
    </location>
</feature>